<dbReference type="Pfam" id="PF08875">
    <property type="entry name" value="DUF1833"/>
    <property type="match status" value="1"/>
</dbReference>
<reference evidence="1 2" key="1">
    <citation type="submission" date="2018-05" db="EMBL/GenBank/DDBJ databases">
        <title>Whole genome sequence of Pseudomonas putida JBC17.</title>
        <authorList>
            <person name="Lee Y.H."/>
            <person name="David K."/>
        </authorList>
    </citation>
    <scope>NUCLEOTIDE SEQUENCE [LARGE SCALE GENOMIC DNA]</scope>
    <source>
        <strain evidence="1 2">JBC17</strain>
    </source>
</reference>
<organism evidence="1 2">
    <name type="scientific">Pseudomonas putida</name>
    <name type="common">Arthrobacter siderocapsulatus</name>
    <dbReference type="NCBI Taxonomy" id="303"/>
    <lineage>
        <taxon>Bacteria</taxon>
        <taxon>Pseudomonadati</taxon>
        <taxon>Pseudomonadota</taxon>
        <taxon>Gammaproteobacteria</taxon>
        <taxon>Pseudomonadales</taxon>
        <taxon>Pseudomonadaceae</taxon>
        <taxon>Pseudomonas</taxon>
    </lineage>
</organism>
<dbReference type="EMBL" id="CP029693">
    <property type="protein sequence ID" value="AWY43862.1"/>
    <property type="molecule type" value="Genomic_DNA"/>
</dbReference>
<gene>
    <name evidence="1" type="ORF">DKY63_29695</name>
</gene>
<proteinExistence type="predicted"/>
<evidence type="ECO:0000313" key="2">
    <source>
        <dbReference type="Proteomes" id="UP000250299"/>
    </source>
</evidence>
<dbReference type="InterPro" id="IPR014974">
    <property type="entry name" value="DUF1833"/>
</dbReference>
<accession>A0A2Z4RSC2</accession>
<name>A0A2Z4RSC2_PSEPU</name>
<protein>
    <submittedName>
        <fullName evidence="1">DUF1833 domain-containing protein</fullName>
    </submittedName>
</protein>
<evidence type="ECO:0000313" key="1">
    <source>
        <dbReference type="EMBL" id="AWY43862.1"/>
    </source>
</evidence>
<sequence length="160" mass="17572">MSNPINVCYASGGPLPINTIEATCSIWSTPILFCDGYEDRVCGTEDSRVLVFKALALEQALPNQDNSAFQNIILALDNTSGEVQLKVEQAKAANARITLISRRYLEGDFSYPAERYRMSLLSRQYEGVTATLTCGLFDLLGTAFPRDKLNPNVAPGLLYV</sequence>
<dbReference type="Proteomes" id="UP000250299">
    <property type="component" value="Chromosome"/>
</dbReference>
<dbReference type="AlphaFoldDB" id="A0A2Z4RSC2"/>
<dbReference type="RefSeq" id="WP_110967388.1">
    <property type="nucleotide sequence ID" value="NZ_CP029693.1"/>
</dbReference>
<dbReference type="OrthoDB" id="8690039at2"/>